<dbReference type="EMBL" id="FNGE01000004">
    <property type="protein sequence ID" value="SDK91457.1"/>
    <property type="molecule type" value="Genomic_DNA"/>
</dbReference>
<dbReference type="InterPro" id="IPR009506">
    <property type="entry name" value="YjiS-like"/>
</dbReference>
<keyword evidence="3" id="KW-1185">Reference proteome</keyword>
<sequence>MAAIDTLRAPSAARHPSILDRVSATLRYWSDVRETRRQLNALSDRELSDIGLVRGDIERVARGF</sequence>
<dbReference type="Proteomes" id="UP000199555">
    <property type="component" value="Unassembled WGS sequence"/>
</dbReference>
<proteinExistence type="predicted"/>
<organism evidence="2 3">
    <name type="scientific">Paracoccus chinensis</name>
    <dbReference type="NCBI Taxonomy" id="525640"/>
    <lineage>
        <taxon>Bacteria</taxon>
        <taxon>Pseudomonadati</taxon>
        <taxon>Pseudomonadota</taxon>
        <taxon>Alphaproteobacteria</taxon>
        <taxon>Rhodobacterales</taxon>
        <taxon>Paracoccaceae</taxon>
        <taxon>Paracoccus</taxon>
    </lineage>
</organism>
<dbReference type="AlphaFoldDB" id="A0A1G9FSX9"/>
<gene>
    <name evidence="2" type="ORF">SAMN04487971_10479</name>
</gene>
<dbReference type="RefSeq" id="WP_090753826.1">
    <property type="nucleotide sequence ID" value="NZ_FNGE01000004.1"/>
</dbReference>
<feature type="domain" description="YjiS-like" evidence="1">
    <location>
        <begin position="24"/>
        <end position="58"/>
    </location>
</feature>
<dbReference type="STRING" id="525640.SAMN04487971_10479"/>
<name>A0A1G9FSX9_9RHOB</name>
<dbReference type="OrthoDB" id="8116725at2"/>
<evidence type="ECO:0000259" key="1">
    <source>
        <dbReference type="Pfam" id="PF06568"/>
    </source>
</evidence>
<evidence type="ECO:0000313" key="2">
    <source>
        <dbReference type="EMBL" id="SDK91457.1"/>
    </source>
</evidence>
<evidence type="ECO:0000313" key="3">
    <source>
        <dbReference type="Proteomes" id="UP000199555"/>
    </source>
</evidence>
<reference evidence="3" key="1">
    <citation type="submission" date="2016-10" db="EMBL/GenBank/DDBJ databases">
        <authorList>
            <person name="Varghese N."/>
            <person name="Submissions S."/>
        </authorList>
    </citation>
    <scope>NUCLEOTIDE SEQUENCE [LARGE SCALE GENOMIC DNA]</scope>
    <source>
        <strain evidence="3">CGMCC 1.7655</strain>
    </source>
</reference>
<accession>A0A1G9FSX9</accession>
<dbReference type="Pfam" id="PF06568">
    <property type="entry name" value="YjiS-like"/>
    <property type="match status" value="1"/>
</dbReference>
<protein>
    <submittedName>
        <fullName evidence="2">Uncharacterized conserved protein YjiS, DUF1127 family</fullName>
    </submittedName>
</protein>